<dbReference type="PANTHER" id="PTHR36376">
    <property type="entry name" value="OS09G0514700 PROTEIN"/>
    <property type="match status" value="1"/>
</dbReference>
<accession>A0A9W7I6Y1</accession>
<keyword evidence="1" id="KW-0472">Membrane</keyword>
<feature type="transmembrane region" description="Helical" evidence="1">
    <location>
        <begin position="568"/>
        <end position="593"/>
    </location>
</feature>
<keyword evidence="1" id="KW-0812">Transmembrane</keyword>
<evidence type="ECO:0000313" key="3">
    <source>
        <dbReference type="Proteomes" id="UP001165190"/>
    </source>
</evidence>
<proteinExistence type="predicted"/>
<dbReference type="EMBL" id="BSYR01000023">
    <property type="protein sequence ID" value="GMI89962.1"/>
    <property type="molecule type" value="Genomic_DNA"/>
</dbReference>
<sequence length="606" mass="67003">MENKEDEDFYHSLSRKELQSLCKKYGLPANRSHSDMAKSLASFLERQRTGSMTVGERLYGIQEAGHLLSLNLQLHPGASLNSFRDAVKDCYGLISCPIDRCNGGNYSQAVQCNALGCYAGDKFYHKDDYGGGPIFFQQRPQSHFVSRYDDSGFKNKEFQTINFNRDCSTLTRDGRMNDMPHIEHKDTNVVACSDKIVFPSSRNTPTVSPSSFQFHVSSEEGINLYVDLNSNPLEWVEKLKSGVSICRNTYHSKCKTFHKELGRFGESSKQMENSSQLNIDAGKIKDGHIHCGLPSNMVIKETNSLQLDQPDGDDASLGSAVMIPCARGIDISDHLEGDKGLVSVKSHPDSRGQIVSAGASCAKDGCLVTLNSINSPREKLAGDAALNISNGPLNLLTKENEICENFTLQNGCHLFSSGGIIPGCLPDRLSEMPEELVHQKDALHSPGENGESVGLADPKHNVYANQGGLVGSTELNQETFRTRLPTLVEEQDKSKINNWGESSECLQDDLFEKCGGLDNVESNGLGKKRAYIGDQNDCSMLNTKILRSTKHLIKKVLPRRSMRLVSKVASFFGEVFLTEVAGYIIQLLCLLFFQQFSRLIENFGEK</sequence>
<keyword evidence="1" id="KW-1133">Transmembrane helix</keyword>
<comment type="caution">
    <text evidence="2">The sequence shown here is derived from an EMBL/GenBank/DDBJ whole genome shotgun (WGS) entry which is preliminary data.</text>
</comment>
<reference evidence="2" key="1">
    <citation type="submission" date="2023-05" db="EMBL/GenBank/DDBJ databases">
        <title>Genome and transcriptome analyses reveal genes involved in the formation of fine ridges on petal epidermal cells in Hibiscus trionum.</title>
        <authorList>
            <person name="Koshimizu S."/>
            <person name="Masuda S."/>
            <person name="Ishii T."/>
            <person name="Shirasu K."/>
            <person name="Hoshino A."/>
            <person name="Arita M."/>
        </authorList>
    </citation>
    <scope>NUCLEOTIDE SEQUENCE</scope>
    <source>
        <strain evidence="2">Hamamatsu line</strain>
    </source>
</reference>
<keyword evidence="3" id="KW-1185">Reference proteome</keyword>
<dbReference type="Proteomes" id="UP001165190">
    <property type="component" value="Unassembled WGS sequence"/>
</dbReference>
<organism evidence="2 3">
    <name type="scientific">Hibiscus trionum</name>
    <name type="common">Flower of an hour</name>
    <dbReference type="NCBI Taxonomy" id="183268"/>
    <lineage>
        <taxon>Eukaryota</taxon>
        <taxon>Viridiplantae</taxon>
        <taxon>Streptophyta</taxon>
        <taxon>Embryophyta</taxon>
        <taxon>Tracheophyta</taxon>
        <taxon>Spermatophyta</taxon>
        <taxon>Magnoliopsida</taxon>
        <taxon>eudicotyledons</taxon>
        <taxon>Gunneridae</taxon>
        <taxon>Pentapetalae</taxon>
        <taxon>rosids</taxon>
        <taxon>malvids</taxon>
        <taxon>Malvales</taxon>
        <taxon>Malvaceae</taxon>
        <taxon>Malvoideae</taxon>
        <taxon>Hibiscus</taxon>
    </lineage>
</organism>
<dbReference type="AlphaFoldDB" id="A0A9W7I6Y1"/>
<dbReference type="OrthoDB" id="603754at2759"/>
<evidence type="ECO:0008006" key="4">
    <source>
        <dbReference type="Google" id="ProtNLM"/>
    </source>
</evidence>
<dbReference type="PANTHER" id="PTHR36376:SF1">
    <property type="entry name" value="OS09G0514700 PROTEIN"/>
    <property type="match status" value="1"/>
</dbReference>
<name>A0A9W7I6Y1_HIBTR</name>
<evidence type="ECO:0000313" key="2">
    <source>
        <dbReference type="EMBL" id="GMI89962.1"/>
    </source>
</evidence>
<gene>
    <name evidence="2" type="ORF">HRI_002665600</name>
</gene>
<evidence type="ECO:0000256" key="1">
    <source>
        <dbReference type="SAM" id="Phobius"/>
    </source>
</evidence>
<protein>
    <recommendedName>
        <fullName evidence="4">SAP domain-containing protein</fullName>
    </recommendedName>
</protein>